<sequence length="183" mass="19852">MAKWLEKSKRPSLASNGSSRRIDRGGVPIFLGYARQIAILIPNGLRHRPMTFSPPHASSTTTPLSGGLLVNIARGGMMEYESVFKFLKCGHLGGLGVDVAWREPFNPDDPILSFKNVIITPHVAGVTECSVRLVVGDVAIQLHEVTTLIGIEFMLFFVFVLPRDPSSSSSSSYSNVASPSPEK</sequence>
<protein>
    <submittedName>
        <fullName evidence="3">Uncharacterized protein LOC132803787</fullName>
    </submittedName>
</protein>
<accession>A0ABM4A993</accession>
<dbReference type="RefSeq" id="XP_060673298.1">
    <property type="nucleotide sequence ID" value="XM_060817315.1"/>
</dbReference>
<dbReference type="GeneID" id="132803787"/>
<reference evidence="3" key="1">
    <citation type="submission" date="2025-08" db="UniProtKB">
        <authorList>
            <consortium name="RefSeq"/>
        </authorList>
    </citation>
    <scope>IDENTIFICATION</scope>
    <source>
        <tissue evidence="3">Seedling</tissue>
    </source>
</reference>
<proteinExistence type="predicted"/>
<dbReference type="Gene3D" id="3.40.50.720">
    <property type="entry name" value="NAD(P)-binding Rossmann-like Domain"/>
    <property type="match status" value="1"/>
</dbReference>
<name>A0ABM4A993_ZIZJJ</name>
<dbReference type="PANTHER" id="PTHR42938:SF25">
    <property type="entry name" value="D-ISOMER SPECIFIC 2-HYDROXYACID DEHYDROGENASE FAMILY PROTEIN"/>
    <property type="match status" value="1"/>
</dbReference>
<organism evidence="2 3">
    <name type="scientific">Ziziphus jujuba</name>
    <name type="common">Chinese jujube</name>
    <name type="synonym">Ziziphus sativa</name>
    <dbReference type="NCBI Taxonomy" id="326968"/>
    <lineage>
        <taxon>Eukaryota</taxon>
        <taxon>Viridiplantae</taxon>
        <taxon>Streptophyta</taxon>
        <taxon>Embryophyta</taxon>
        <taxon>Tracheophyta</taxon>
        <taxon>Spermatophyta</taxon>
        <taxon>Magnoliopsida</taxon>
        <taxon>eudicotyledons</taxon>
        <taxon>Gunneridae</taxon>
        <taxon>Pentapetalae</taxon>
        <taxon>rosids</taxon>
        <taxon>fabids</taxon>
        <taxon>Rosales</taxon>
        <taxon>Rhamnaceae</taxon>
        <taxon>Paliureae</taxon>
        <taxon>Ziziphus</taxon>
    </lineage>
</organism>
<evidence type="ECO:0000313" key="3">
    <source>
        <dbReference type="RefSeq" id="XP_060673298.1"/>
    </source>
</evidence>
<dbReference type="SUPFAM" id="SSF51735">
    <property type="entry name" value="NAD(P)-binding Rossmann-fold domains"/>
    <property type="match status" value="1"/>
</dbReference>
<keyword evidence="2" id="KW-1185">Reference proteome</keyword>
<dbReference type="Pfam" id="PF02826">
    <property type="entry name" value="2-Hacid_dh_C"/>
    <property type="match status" value="1"/>
</dbReference>
<evidence type="ECO:0000259" key="1">
    <source>
        <dbReference type="Pfam" id="PF02826"/>
    </source>
</evidence>
<gene>
    <name evidence="3" type="primary">LOC132803787</name>
</gene>
<feature type="domain" description="D-isomer specific 2-hydroxyacid dehydrogenase NAD-binding" evidence="1">
    <location>
        <begin position="66"/>
        <end position="124"/>
    </location>
</feature>
<dbReference type="Proteomes" id="UP001652623">
    <property type="component" value="Chromosome 5"/>
</dbReference>
<dbReference type="InterPro" id="IPR036291">
    <property type="entry name" value="NAD(P)-bd_dom_sf"/>
</dbReference>
<evidence type="ECO:0000313" key="2">
    <source>
        <dbReference type="Proteomes" id="UP001652623"/>
    </source>
</evidence>
<dbReference type="PANTHER" id="PTHR42938">
    <property type="entry name" value="FORMATE DEHYDROGENASE 1"/>
    <property type="match status" value="1"/>
</dbReference>
<dbReference type="InterPro" id="IPR006140">
    <property type="entry name" value="D-isomer_DH_NAD-bd"/>
</dbReference>